<dbReference type="OrthoDB" id="6990245at2"/>
<sequence>MTTRIAALILACAALPVMASEAENAFTKEVLECAAYYDISSQVISSMDAPQMAAVADRLQSSADKAVLIANDYMAPEDVSKGVEAHKEQHMQKMAGASLGVLMKQYKDTCKSLVDNPQQRLDYWTMATM</sequence>
<protein>
    <submittedName>
        <fullName evidence="2">Uncharacterized protein</fullName>
    </submittedName>
</protein>
<feature type="chain" id="PRO_5019524393" evidence="1">
    <location>
        <begin position="20"/>
        <end position="129"/>
    </location>
</feature>
<organism evidence="2 3">
    <name type="scientific">Shewanella maritima</name>
    <dbReference type="NCBI Taxonomy" id="2520507"/>
    <lineage>
        <taxon>Bacteria</taxon>
        <taxon>Pseudomonadati</taxon>
        <taxon>Pseudomonadota</taxon>
        <taxon>Gammaproteobacteria</taxon>
        <taxon>Alteromonadales</taxon>
        <taxon>Shewanellaceae</taxon>
        <taxon>Shewanella</taxon>
    </lineage>
</organism>
<dbReference type="AlphaFoldDB" id="A0A411PLV8"/>
<keyword evidence="3" id="KW-1185">Reference proteome</keyword>
<evidence type="ECO:0000313" key="3">
    <source>
        <dbReference type="Proteomes" id="UP000291106"/>
    </source>
</evidence>
<reference evidence="2 3" key="1">
    <citation type="submission" date="2019-02" db="EMBL/GenBank/DDBJ databases">
        <title>Shewanella sp. D4-2 isolated from Dokdo Island.</title>
        <authorList>
            <person name="Baek K."/>
        </authorList>
    </citation>
    <scope>NUCLEOTIDE SEQUENCE [LARGE SCALE GENOMIC DNA]</scope>
    <source>
        <strain evidence="2 3">D4-2</strain>
    </source>
</reference>
<name>A0A411PLV8_9GAMM</name>
<evidence type="ECO:0000256" key="1">
    <source>
        <dbReference type="SAM" id="SignalP"/>
    </source>
</evidence>
<gene>
    <name evidence="2" type="ORF">EXU30_18980</name>
</gene>
<feature type="signal peptide" evidence="1">
    <location>
        <begin position="1"/>
        <end position="19"/>
    </location>
</feature>
<keyword evidence="1" id="KW-0732">Signal</keyword>
<proteinExistence type="predicted"/>
<dbReference type="EMBL" id="CP036200">
    <property type="protein sequence ID" value="QBF84516.1"/>
    <property type="molecule type" value="Genomic_DNA"/>
</dbReference>
<accession>A0A411PLV8</accession>
<dbReference type="Proteomes" id="UP000291106">
    <property type="component" value="Chromosome"/>
</dbReference>
<dbReference type="KEGG" id="smai:EXU30_18980"/>
<dbReference type="RefSeq" id="WP_130602705.1">
    <property type="nucleotide sequence ID" value="NZ_CP036200.1"/>
</dbReference>
<evidence type="ECO:0000313" key="2">
    <source>
        <dbReference type="EMBL" id="QBF84516.1"/>
    </source>
</evidence>